<dbReference type="EMBL" id="AP022314">
    <property type="protein sequence ID" value="BBU24499.1"/>
    <property type="molecule type" value="Genomic_DNA"/>
</dbReference>
<evidence type="ECO:0000313" key="2">
    <source>
        <dbReference type="Proteomes" id="UP000464624"/>
    </source>
</evidence>
<dbReference type="Proteomes" id="UP000464624">
    <property type="component" value="Chromosome"/>
</dbReference>
<accession>A0AAD1H3I1</accession>
<reference evidence="1 2" key="1">
    <citation type="submission" date="2019-12" db="EMBL/GenBank/DDBJ databases">
        <title>Complete genome sequence of Mycolicibacterium xenopi str. JCM15661T.</title>
        <authorList>
            <person name="Yoshida M."/>
            <person name="Fukano H."/>
            <person name="Asakura T."/>
            <person name="Hoshino Y."/>
        </authorList>
    </citation>
    <scope>NUCLEOTIDE SEQUENCE [LARGE SCALE GENOMIC DNA]</scope>
    <source>
        <strain evidence="1 2">JCM 15661T</strain>
    </source>
</reference>
<protein>
    <submittedName>
        <fullName evidence="1">Uncharacterized protein</fullName>
    </submittedName>
</protein>
<gene>
    <name evidence="1" type="ORF">MYXE_42890</name>
</gene>
<dbReference type="KEGG" id="mxe:MYXE_42890"/>
<evidence type="ECO:0000313" key="1">
    <source>
        <dbReference type="EMBL" id="BBU24499.1"/>
    </source>
</evidence>
<dbReference type="AlphaFoldDB" id="A0AAD1H3I1"/>
<sequence length="60" mass="6647">MTWRFTVAMLSEVTVAMTSRAIGPRSRTARNTAATAASDRCSDGVTTLRRERSTGLRVWE</sequence>
<proteinExistence type="predicted"/>
<organism evidence="1 2">
    <name type="scientific">Mycobacterium xenopi</name>
    <dbReference type="NCBI Taxonomy" id="1789"/>
    <lineage>
        <taxon>Bacteria</taxon>
        <taxon>Bacillati</taxon>
        <taxon>Actinomycetota</taxon>
        <taxon>Actinomycetes</taxon>
        <taxon>Mycobacteriales</taxon>
        <taxon>Mycobacteriaceae</taxon>
        <taxon>Mycobacterium</taxon>
    </lineage>
</organism>
<name>A0AAD1H3I1_MYCXE</name>